<dbReference type="SUPFAM" id="SSF160272">
    <property type="entry name" value="Shew3726-like"/>
    <property type="match status" value="1"/>
</dbReference>
<dbReference type="EMBL" id="JAWRCO010000001">
    <property type="protein sequence ID" value="MDW6002291.1"/>
    <property type="molecule type" value="Genomic_DNA"/>
</dbReference>
<organism evidence="2 3">
    <name type="scientific">Vibrio mangrovi</name>
    <dbReference type="NCBI Taxonomy" id="474394"/>
    <lineage>
        <taxon>Bacteria</taxon>
        <taxon>Pseudomonadati</taxon>
        <taxon>Pseudomonadota</taxon>
        <taxon>Gammaproteobacteria</taxon>
        <taxon>Vibrionales</taxon>
        <taxon>Vibrionaceae</taxon>
        <taxon>Vibrio</taxon>
    </lineage>
</organism>
<dbReference type="Proteomes" id="UP000196125">
    <property type="component" value="Unassembled WGS sequence"/>
</dbReference>
<dbReference type="EMBL" id="FXXI01000016">
    <property type="protein sequence ID" value="SMS02997.1"/>
    <property type="molecule type" value="Genomic_DNA"/>
</dbReference>
<gene>
    <name evidence="1" type="ORF">SBX37_05355</name>
    <name evidence="2" type="ORF">VIM7927_04360</name>
</gene>
<evidence type="ECO:0000313" key="2">
    <source>
        <dbReference type="EMBL" id="SMS02997.1"/>
    </source>
</evidence>
<dbReference type="OrthoDB" id="6465020at2"/>
<dbReference type="InterPro" id="IPR036692">
    <property type="entry name" value="Shew3726-like_sf"/>
</dbReference>
<evidence type="ECO:0000313" key="1">
    <source>
        <dbReference type="EMBL" id="MDW6002291.1"/>
    </source>
</evidence>
<proteinExistence type="predicted"/>
<dbReference type="Gene3D" id="3.30.160.140">
    <property type="entry name" value="Shew3726-like"/>
    <property type="match status" value="1"/>
</dbReference>
<dbReference type="Proteomes" id="UP001283366">
    <property type="component" value="Unassembled WGS sequence"/>
</dbReference>
<dbReference type="AlphaFoldDB" id="A0A1Y6IZC0"/>
<sequence length="88" mass="9931">MNQSILFPDDQSWDEASQQVHFPAQCQGALVECIVAVSELEQISGQKIAGREDALSIFSQYRFDFEELAERLIENEEDNALGQIEVVL</sequence>
<dbReference type="RefSeq" id="WP_087482997.1">
    <property type="nucleotide sequence ID" value="NZ_AP024883.1"/>
</dbReference>
<name>A0A1Y6IZC0_9VIBR</name>
<evidence type="ECO:0000313" key="4">
    <source>
        <dbReference type="Proteomes" id="UP001283366"/>
    </source>
</evidence>
<keyword evidence="4" id="KW-1185">Reference proteome</keyword>
<reference evidence="1 4" key="2">
    <citation type="submission" date="2023-11" db="EMBL/GenBank/DDBJ databases">
        <title>Plant-associative lifestyle of Vibrio porteresiae and its evolutionary dynamics.</title>
        <authorList>
            <person name="Rameshkumar N."/>
            <person name="Kirti K."/>
        </authorList>
    </citation>
    <scope>NUCLEOTIDE SEQUENCE [LARGE SCALE GENOMIC DNA]</scope>
    <source>
        <strain evidence="1 4">MSSRF38</strain>
    </source>
</reference>
<dbReference type="Pfam" id="PF07369">
    <property type="entry name" value="DUF1488"/>
    <property type="match status" value="1"/>
</dbReference>
<protein>
    <submittedName>
        <fullName evidence="1">DUF1488 domain-containing protein</fullName>
    </submittedName>
</protein>
<reference evidence="2 3" key="1">
    <citation type="submission" date="2017-05" db="EMBL/GenBank/DDBJ databases">
        <authorList>
            <person name="Song R."/>
            <person name="Chenine A.L."/>
            <person name="Ruprecht R.M."/>
        </authorList>
    </citation>
    <scope>NUCLEOTIDE SEQUENCE [LARGE SCALE GENOMIC DNA]</scope>
    <source>
        <strain evidence="2 3">CECT 7927</strain>
    </source>
</reference>
<evidence type="ECO:0000313" key="3">
    <source>
        <dbReference type="Proteomes" id="UP000196125"/>
    </source>
</evidence>
<dbReference type="InterPro" id="IPR009962">
    <property type="entry name" value="DUF1488"/>
</dbReference>
<accession>A0A1Y6IZC0</accession>